<comment type="caution">
    <text evidence="4">The sequence shown here is derived from an EMBL/GenBank/DDBJ whole genome shotgun (WGS) entry which is preliminary data.</text>
</comment>
<keyword evidence="2" id="KW-0472">Membrane</keyword>
<keyword evidence="2" id="KW-1133">Transmembrane helix</keyword>
<evidence type="ECO:0000256" key="1">
    <source>
        <dbReference type="SAM" id="MobiDB-lite"/>
    </source>
</evidence>
<dbReference type="InterPro" id="IPR027417">
    <property type="entry name" value="P-loop_NTPase"/>
</dbReference>
<evidence type="ECO:0000313" key="5">
    <source>
        <dbReference type="Proteomes" id="UP000641514"/>
    </source>
</evidence>
<sequence length="613" mass="66650">MVRIPGRGSAPATTADTPASTSSGSTPETTPAQSLEHACTTLRRYGYSSIADFAEQKASDQHQTRAVVVVGEVGRGKSLLVNALTRQPGLSPVGPELTTTAAIHLIPESRKHAGAKVNLIAGDQSWQVPRSELRDWVSVHGSKVADPKTEILPTRVLVPVADNPLGDVTVIDTPGTGGLDPAHASLASASAQLACVLVITADASAPLTQPEMAFIRDATMTVENVIVALTKTDKNLRRWQLIADENRTLLRTHLKRDIPVIGVSSLRASTAASYNPAQRNAEEAASGVTELRAAIIDRLTSGTHASMIDALRTAREGLRLVDTLIRQDAQALKNTTTALPGLHKDREELELLKKQSQQWEAFLGRDLNLARTVASTHLDQQLDQVRTAWTARIQKRSLEVLRRNPQKFATEIERDLHTAVGSTLTVFSQELRRILLPLFGNAVLCEHIEASISQTLSTQSTSGHTVGKKTQDLLDPSLLTIGVIGTTMLGAITGFGLVAGAAWISVNLGYKAMRTGKQNLLTWLRETIMTTRTHATRTLDSALSVARPEIVLRYRDYLKDRSDAVQRQIREVEAAAKQDQQKREESLTRLARNHRIVTSQADALEQHITTLSS</sequence>
<dbReference type="SUPFAM" id="SSF52540">
    <property type="entry name" value="P-loop containing nucleoside triphosphate hydrolases"/>
    <property type="match status" value="1"/>
</dbReference>
<dbReference type="Gene3D" id="3.40.50.300">
    <property type="entry name" value="P-loop containing nucleotide triphosphate hydrolases"/>
    <property type="match status" value="1"/>
</dbReference>
<dbReference type="AlphaFoldDB" id="A0A916UEV6"/>
<name>A0A916UEV6_9ACTN</name>
<protein>
    <submittedName>
        <fullName evidence="4">Dynamin</fullName>
    </submittedName>
</protein>
<dbReference type="EMBL" id="BMJH01000002">
    <property type="protein sequence ID" value="GGC69814.1"/>
    <property type="molecule type" value="Genomic_DNA"/>
</dbReference>
<reference evidence="4" key="2">
    <citation type="submission" date="2020-09" db="EMBL/GenBank/DDBJ databases">
        <authorList>
            <person name="Sun Q."/>
            <person name="Zhou Y."/>
        </authorList>
    </citation>
    <scope>NUCLEOTIDE SEQUENCE</scope>
    <source>
        <strain evidence="4">CGMCC 1.15478</strain>
    </source>
</reference>
<dbReference type="RefSeq" id="WP_188674740.1">
    <property type="nucleotide sequence ID" value="NZ_BMJH01000002.1"/>
</dbReference>
<evidence type="ECO:0000313" key="4">
    <source>
        <dbReference type="EMBL" id="GGC69814.1"/>
    </source>
</evidence>
<proteinExistence type="predicted"/>
<feature type="region of interest" description="Disordered" evidence="1">
    <location>
        <begin position="1"/>
        <end position="35"/>
    </location>
</feature>
<organism evidence="4 5">
    <name type="scientific">Hoyosella rhizosphaerae</name>
    <dbReference type="NCBI Taxonomy" id="1755582"/>
    <lineage>
        <taxon>Bacteria</taxon>
        <taxon>Bacillati</taxon>
        <taxon>Actinomycetota</taxon>
        <taxon>Actinomycetes</taxon>
        <taxon>Mycobacteriales</taxon>
        <taxon>Hoyosellaceae</taxon>
        <taxon>Hoyosella</taxon>
    </lineage>
</organism>
<dbReference type="InterPro" id="IPR045063">
    <property type="entry name" value="Dynamin_N"/>
</dbReference>
<feature type="transmembrane region" description="Helical" evidence="2">
    <location>
        <begin position="478"/>
        <end position="504"/>
    </location>
</feature>
<accession>A0A916UEV6</accession>
<dbReference type="Proteomes" id="UP000641514">
    <property type="component" value="Unassembled WGS sequence"/>
</dbReference>
<dbReference type="Pfam" id="PF00350">
    <property type="entry name" value="Dynamin_N"/>
    <property type="match status" value="1"/>
</dbReference>
<evidence type="ECO:0000259" key="3">
    <source>
        <dbReference type="Pfam" id="PF00350"/>
    </source>
</evidence>
<evidence type="ECO:0000256" key="2">
    <source>
        <dbReference type="SAM" id="Phobius"/>
    </source>
</evidence>
<feature type="compositionally biased region" description="Low complexity" evidence="1">
    <location>
        <begin position="9"/>
        <end position="32"/>
    </location>
</feature>
<keyword evidence="2" id="KW-0812">Transmembrane</keyword>
<gene>
    <name evidence="4" type="ORF">GCM10011410_23290</name>
</gene>
<keyword evidence="5" id="KW-1185">Reference proteome</keyword>
<reference evidence="4" key="1">
    <citation type="journal article" date="2014" name="Int. J. Syst. Evol. Microbiol.">
        <title>Complete genome sequence of Corynebacterium casei LMG S-19264T (=DSM 44701T), isolated from a smear-ripened cheese.</title>
        <authorList>
            <consortium name="US DOE Joint Genome Institute (JGI-PGF)"/>
            <person name="Walter F."/>
            <person name="Albersmeier A."/>
            <person name="Kalinowski J."/>
            <person name="Ruckert C."/>
        </authorList>
    </citation>
    <scope>NUCLEOTIDE SEQUENCE</scope>
    <source>
        <strain evidence="4">CGMCC 1.15478</strain>
    </source>
</reference>
<feature type="domain" description="Dynamin N-terminal" evidence="3">
    <location>
        <begin position="67"/>
        <end position="218"/>
    </location>
</feature>